<name>A0ABZ0RR26_9BACI</name>
<protein>
    <submittedName>
        <fullName evidence="1">Uncharacterized protein</fullName>
    </submittedName>
</protein>
<organism evidence="1 2">
    <name type="scientific">Lysinibacillus louembei</name>
    <dbReference type="NCBI Taxonomy" id="1470088"/>
    <lineage>
        <taxon>Bacteria</taxon>
        <taxon>Bacillati</taxon>
        <taxon>Bacillota</taxon>
        <taxon>Bacilli</taxon>
        <taxon>Bacillales</taxon>
        <taxon>Bacillaceae</taxon>
        <taxon>Lysinibacillus</taxon>
    </lineage>
</organism>
<evidence type="ECO:0000313" key="2">
    <source>
        <dbReference type="Proteomes" id="UP001322664"/>
    </source>
</evidence>
<keyword evidence="2" id="KW-1185">Reference proteome</keyword>
<dbReference type="RefSeq" id="WP_319835866.1">
    <property type="nucleotide sequence ID" value="NZ_CP137624.1"/>
</dbReference>
<evidence type="ECO:0000313" key="1">
    <source>
        <dbReference type="EMBL" id="WPK10674.1"/>
    </source>
</evidence>
<accession>A0ABZ0RR26</accession>
<dbReference type="EMBL" id="CP137624">
    <property type="protein sequence ID" value="WPK10674.1"/>
    <property type="molecule type" value="Genomic_DNA"/>
</dbReference>
<gene>
    <name evidence="1" type="ORF">R6U77_12355</name>
</gene>
<sequence length="126" mass="15315">MNSKKEDFYLKIWLYEPNFIRSQIVVAYKDCLDFYEYTFDKNPTLKTFPLEKYKSSEERLSRFQWELHIAADDYWASDLKEDIDLKLRTIVDVEKIIHRSYRMEKIQNDVLYKVNVGDVWVGTLKK</sequence>
<proteinExistence type="predicted"/>
<dbReference type="Proteomes" id="UP001322664">
    <property type="component" value="Chromosome"/>
</dbReference>
<reference evidence="1 2" key="1">
    <citation type="submission" date="2023-09" db="EMBL/GenBank/DDBJ databases">
        <authorList>
            <person name="Page C.A."/>
            <person name="Perez-Diaz I.M."/>
        </authorList>
    </citation>
    <scope>NUCLEOTIDE SEQUENCE [LARGE SCALE GENOMIC DNA]</scope>
    <source>
        <strain evidence="1 2">Ll15</strain>
    </source>
</reference>